<dbReference type="KEGG" id="thal:A1OE_545"/>
<dbReference type="AlphaFoldDB" id="K7Z403"/>
<proteinExistence type="predicted"/>
<organism evidence="1 2">
    <name type="scientific">Candidatus Endolissoclinum faulkneri L2</name>
    <dbReference type="NCBI Taxonomy" id="1193729"/>
    <lineage>
        <taxon>Bacteria</taxon>
        <taxon>Pseudomonadati</taxon>
        <taxon>Pseudomonadota</taxon>
        <taxon>Alphaproteobacteria</taxon>
        <taxon>Rhodospirillales</taxon>
        <taxon>Rhodospirillaceae</taxon>
        <taxon>Candidatus Endolissoclinum</taxon>
    </lineage>
</organism>
<accession>K7Z403</accession>
<protein>
    <submittedName>
        <fullName evidence="1">Uncharacterized protein</fullName>
    </submittedName>
</protein>
<dbReference type="Proteomes" id="UP000010077">
    <property type="component" value="Chromosome"/>
</dbReference>
<dbReference type="EMBL" id="CP003539">
    <property type="protein sequence ID" value="AFX98738.1"/>
    <property type="molecule type" value="Genomic_DNA"/>
</dbReference>
<keyword evidence="2" id="KW-1185">Reference proteome</keyword>
<evidence type="ECO:0000313" key="1">
    <source>
        <dbReference type="EMBL" id="AFX98738.1"/>
    </source>
</evidence>
<dbReference type="HOGENOM" id="CLU_3325999_0_0_5"/>
<gene>
    <name evidence="1" type="ORF">A1OE_545</name>
</gene>
<sequence>MFNKNIILFNFNAAQQVLLPNNILQEKYWEFNLECRIR</sequence>
<name>K7Z403_9PROT</name>
<reference evidence="1 2" key="1">
    <citation type="journal article" date="2012" name="Proc. Natl. Acad. Sci. U.S.A.">
        <title>Genome streamlining and chemical defense in a coral reef symbiosis.</title>
        <authorList>
            <person name="Kwan J.C."/>
            <person name="Donia M.S."/>
            <person name="Han A.W."/>
            <person name="Hirose E."/>
            <person name="Haygood M.G."/>
            <person name="Schmidt E.W."/>
        </authorList>
    </citation>
    <scope>NUCLEOTIDE SEQUENCE [LARGE SCALE GENOMIC DNA]</scope>
    <source>
        <strain evidence="1 2">L2</strain>
    </source>
</reference>
<evidence type="ECO:0000313" key="2">
    <source>
        <dbReference type="Proteomes" id="UP000010077"/>
    </source>
</evidence>